<evidence type="ECO:0000259" key="2">
    <source>
        <dbReference type="Pfam" id="PF00144"/>
    </source>
</evidence>
<dbReference type="EC" id="3.4.16.4" evidence="3"/>
<dbReference type="Pfam" id="PF00144">
    <property type="entry name" value="Beta-lactamase"/>
    <property type="match status" value="1"/>
</dbReference>
<proteinExistence type="predicted"/>
<feature type="domain" description="Beta-lactamase-related" evidence="2">
    <location>
        <begin position="59"/>
        <end position="381"/>
    </location>
</feature>
<dbReference type="GO" id="GO:0009002">
    <property type="term" value="F:serine-type D-Ala-D-Ala carboxypeptidase activity"/>
    <property type="evidence" value="ECO:0007669"/>
    <property type="project" value="UniProtKB-EC"/>
</dbReference>
<comment type="caution">
    <text evidence="3">The sequence shown here is derived from an EMBL/GenBank/DDBJ whole genome shotgun (WGS) entry which is preliminary data.</text>
</comment>
<keyword evidence="3" id="KW-0378">Hydrolase</keyword>
<dbReference type="Gene3D" id="3.40.710.10">
    <property type="entry name" value="DD-peptidase/beta-lactamase superfamily"/>
    <property type="match status" value="1"/>
</dbReference>
<name>A0ABS4T810_9PSEU</name>
<dbReference type="PANTHER" id="PTHR46825">
    <property type="entry name" value="D-ALANYL-D-ALANINE-CARBOXYPEPTIDASE/ENDOPEPTIDASE AMPH"/>
    <property type="match status" value="1"/>
</dbReference>
<protein>
    <submittedName>
        <fullName evidence="3">D-alanyl-D-alanine carboxypeptidase</fullName>
        <ecNumber evidence="3">3.4.16.4</ecNumber>
    </submittedName>
</protein>
<reference evidence="3 4" key="1">
    <citation type="submission" date="2021-03" db="EMBL/GenBank/DDBJ databases">
        <title>Sequencing the genomes of 1000 actinobacteria strains.</title>
        <authorList>
            <person name="Klenk H.-P."/>
        </authorList>
    </citation>
    <scope>NUCLEOTIDE SEQUENCE [LARGE SCALE GENOMIC DNA]</scope>
    <source>
        <strain evidence="3 4">DSM 46670</strain>
    </source>
</reference>
<dbReference type="InterPro" id="IPR012338">
    <property type="entry name" value="Beta-lactam/transpept-like"/>
</dbReference>
<dbReference type="InterPro" id="IPR050491">
    <property type="entry name" value="AmpC-like"/>
</dbReference>
<dbReference type="InterPro" id="IPR001466">
    <property type="entry name" value="Beta-lactam-related"/>
</dbReference>
<keyword evidence="3" id="KW-0645">Protease</keyword>
<feature type="chain" id="PRO_5046392114" evidence="1">
    <location>
        <begin position="46"/>
        <end position="412"/>
    </location>
</feature>
<dbReference type="SUPFAM" id="SSF56601">
    <property type="entry name" value="beta-lactamase/transpeptidase-like"/>
    <property type="match status" value="1"/>
</dbReference>
<keyword evidence="4" id="KW-1185">Reference proteome</keyword>
<evidence type="ECO:0000313" key="3">
    <source>
        <dbReference type="EMBL" id="MBP2320562.1"/>
    </source>
</evidence>
<gene>
    <name evidence="3" type="ORF">JOF56_000947</name>
</gene>
<accession>A0ABS4T810</accession>
<dbReference type="RefSeq" id="WP_209634844.1">
    <property type="nucleotide sequence ID" value="NZ_JAGINW010000001.1"/>
</dbReference>
<dbReference type="PANTHER" id="PTHR46825:SF7">
    <property type="entry name" value="D-ALANYL-D-ALANINE CARBOXYPEPTIDASE"/>
    <property type="match status" value="1"/>
</dbReference>
<dbReference type="Proteomes" id="UP001519332">
    <property type="component" value="Unassembled WGS sequence"/>
</dbReference>
<organism evidence="3 4">
    <name type="scientific">Kibdelosporangium banguiense</name>
    <dbReference type="NCBI Taxonomy" id="1365924"/>
    <lineage>
        <taxon>Bacteria</taxon>
        <taxon>Bacillati</taxon>
        <taxon>Actinomycetota</taxon>
        <taxon>Actinomycetes</taxon>
        <taxon>Pseudonocardiales</taxon>
        <taxon>Pseudonocardiaceae</taxon>
        <taxon>Kibdelosporangium</taxon>
    </lineage>
</organism>
<keyword evidence="3" id="KW-0121">Carboxypeptidase</keyword>
<sequence length="412" mass="44677">MTSSAMTSGTKNSKGRMPQAFRRVGVAAVAVTLLAGVAAPGVATAADTEVGRDRPELQEAMQAFVDSGSTGVQLRVHDQRGEWAGSAGVRKLGEAAKPPTNGRFRVGSVTKTFTATVVLQLVAEGTLGLDSTVAGYLPQFGLDRRITVRMLLQHTSGVFNHTGDFDADGKYVPGVLWRDKEWVNYRFHTYEPEELVRLALSKPAKFEPGTNWSYSNTNYVLARLLIEKVTGHSYAEEMQRRILRPLGLSGTVAPTTQSEIPGPHAHAYYRYEEAGQQKTVDVSRQNPSWISSGGDMISTTQDLHKFFSALQGGRLLPAALLAEMRTPHPKSGDYRYGLGLFVQDLSCGVTVLQHNGGVQGYGTLMYSTPDGSKTLTASVNYVDDVPMSVAGTFPKNVQRLIDVEFCGGQPMD</sequence>
<dbReference type="EMBL" id="JAGINW010000001">
    <property type="protein sequence ID" value="MBP2320562.1"/>
    <property type="molecule type" value="Genomic_DNA"/>
</dbReference>
<evidence type="ECO:0000313" key="4">
    <source>
        <dbReference type="Proteomes" id="UP001519332"/>
    </source>
</evidence>
<evidence type="ECO:0000256" key="1">
    <source>
        <dbReference type="SAM" id="SignalP"/>
    </source>
</evidence>
<feature type="signal peptide" evidence="1">
    <location>
        <begin position="1"/>
        <end position="45"/>
    </location>
</feature>
<keyword evidence="1" id="KW-0732">Signal</keyword>